<accession>A0A5C5WDT4</accession>
<dbReference type="Proteomes" id="UP000317243">
    <property type="component" value="Unassembled WGS sequence"/>
</dbReference>
<dbReference type="EMBL" id="SIHI01000020">
    <property type="protein sequence ID" value="TWT48209.1"/>
    <property type="molecule type" value="Genomic_DNA"/>
</dbReference>
<dbReference type="GO" id="GO:0015074">
    <property type="term" value="P:DNA integration"/>
    <property type="evidence" value="ECO:0007669"/>
    <property type="project" value="InterPro"/>
</dbReference>
<evidence type="ECO:0000313" key="3">
    <source>
        <dbReference type="Proteomes" id="UP000317243"/>
    </source>
</evidence>
<dbReference type="InterPro" id="IPR011010">
    <property type="entry name" value="DNA_brk_join_enz"/>
</dbReference>
<evidence type="ECO:0008006" key="4">
    <source>
        <dbReference type="Google" id="ProtNLM"/>
    </source>
</evidence>
<dbReference type="GO" id="GO:0006310">
    <property type="term" value="P:DNA recombination"/>
    <property type="evidence" value="ECO:0007669"/>
    <property type="project" value="UniProtKB-KW"/>
</dbReference>
<reference evidence="2 3" key="1">
    <citation type="submission" date="2019-02" db="EMBL/GenBank/DDBJ databases">
        <title>Deep-cultivation of Planctomycetes and their phenomic and genomic characterization uncovers novel biology.</title>
        <authorList>
            <person name="Wiegand S."/>
            <person name="Jogler M."/>
            <person name="Boedeker C."/>
            <person name="Pinto D."/>
            <person name="Vollmers J."/>
            <person name="Rivas-Marin E."/>
            <person name="Kohn T."/>
            <person name="Peeters S.H."/>
            <person name="Heuer A."/>
            <person name="Rast P."/>
            <person name="Oberbeckmann S."/>
            <person name="Bunk B."/>
            <person name="Jeske O."/>
            <person name="Meyerdierks A."/>
            <person name="Storesund J.E."/>
            <person name="Kallscheuer N."/>
            <person name="Luecker S."/>
            <person name="Lage O.M."/>
            <person name="Pohl T."/>
            <person name="Merkel B.J."/>
            <person name="Hornburger P."/>
            <person name="Mueller R.-W."/>
            <person name="Bruemmer F."/>
            <person name="Labrenz M."/>
            <person name="Spormann A.M."/>
            <person name="Op Den Camp H."/>
            <person name="Overmann J."/>
            <person name="Amann R."/>
            <person name="Jetten M.S.M."/>
            <person name="Mascher T."/>
            <person name="Medema M.H."/>
            <person name="Devos D.P."/>
            <person name="Kaster A.-K."/>
            <person name="Ovreas L."/>
            <person name="Rohde M."/>
            <person name="Galperin M.Y."/>
            <person name="Jogler C."/>
        </authorList>
    </citation>
    <scope>NUCLEOTIDE SEQUENCE [LARGE SCALE GENOMIC DNA]</scope>
    <source>
        <strain evidence="2 3">KOR42</strain>
    </source>
</reference>
<gene>
    <name evidence="2" type="ORF">KOR42_39990</name>
</gene>
<proteinExistence type="predicted"/>
<dbReference type="Gene3D" id="1.10.443.10">
    <property type="entry name" value="Intergrase catalytic core"/>
    <property type="match status" value="1"/>
</dbReference>
<protein>
    <recommendedName>
        <fullName evidence="4">Phage integrase family protein</fullName>
    </recommendedName>
</protein>
<dbReference type="InterPro" id="IPR013762">
    <property type="entry name" value="Integrase-like_cat_sf"/>
</dbReference>
<evidence type="ECO:0000256" key="1">
    <source>
        <dbReference type="ARBA" id="ARBA00023172"/>
    </source>
</evidence>
<evidence type="ECO:0000313" key="2">
    <source>
        <dbReference type="EMBL" id="TWT48209.1"/>
    </source>
</evidence>
<keyword evidence="3" id="KW-1185">Reference proteome</keyword>
<dbReference type="AlphaFoldDB" id="A0A5C5WDT4"/>
<dbReference type="GO" id="GO:0003677">
    <property type="term" value="F:DNA binding"/>
    <property type="evidence" value="ECO:0007669"/>
    <property type="project" value="InterPro"/>
</dbReference>
<sequence length="352" mass="40370">MSAALKLFTGETLPPEKNPRQWTVREAFENRVLKRLERMERSDATVAKWRIAIKYWEQIQPADTPVAHITSDQLTEFCDELLKLPKINTHTTANQKMMHIQSIIKACPDAFDTSVPVGTPLPEQSATRHRKIIPDASLNAMYSHCELATLSRDRRIPPPIIWRALLSLFVSIGCRRGEGCLMPRSAWNRSVEFPEFPEFPEHPDLEVDAESPHGWLVFHTPKTRARKKGLPLVLPVSGMLARHLEILDNYAPRRERLFPVGDHPTSWQGQLDRLQWGVRTTRGNRSVISDTYCFQDLRKTVNRRYRKHAGREVAKLFLGHQPRGVNASYYDDLTEDAVTATHTMSWPHAFTG</sequence>
<dbReference type="RefSeq" id="WP_146511409.1">
    <property type="nucleotide sequence ID" value="NZ_SIHI01000020.1"/>
</dbReference>
<dbReference type="SUPFAM" id="SSF56349">
    <property type="entry name" value="DNA breaking-rejoining enzymes"/>
    <property type="match status" value="1"/>
</dbReference>
<organism evidence="2 3">
    <name type="scientific">Thalassoglobus neptunius</name>
    <dbReference type="NCBI Taxonomy" id="1938619"/>
    <lineage>
        <taxon>Bacteria</taxon>
        <taxon>Pseudomonadati</taxon>
        <taxon>Planctomycetota</taxon>
        <taxon>Planctomycetia</taxon>
        <taxon>Planctomycetales</taxon>
        <taxon>Planctomycetaceae</taxon>
        <taxon>Thalassoglobus</taxon>
    </lineage>
</organism>
<comment type="caution">
    <text evidence="2">The sequence shown here is derived from an EMBL/GenBank/DDBJ whole genome shotgun (WGS) entry which is preliminary data.</text>
</comment>
<keyword evidence="1" id="KW-0233">DNA recombination</keyword>
<name>A0A5C5WDT4_9PLAN</name>